<keyword evidence="4" id="KW-1185">Reference proteome</keyword>
<protein>
    <submittedName>
        <fullName evidence="3">Uncharacterized protein</fullName>
    </submittedName>
</protein>
<evidence type="ECO:0000313" key="3">
    <source>
        <dbReference type="EMBL" id="VUD71011.1"/>
    </source>
</evidence>
<sequence>MHEDLARSVRPTARGGWLRPRSRFAPGPLRPGRLRHPAPGIVRGMITGALLAIGVLTAFTLPFLRDGSNTAAPAAIAASLAPTAAPVQAVATRP</sequence>
<keyword evidence="2" id="KW-0472">Membrane</keyword>
<keyword evidence="2" id="KW-1133">Transmembrane helix</keyword>
<dbReference type="RefSeq" id="WP_142582484.1">
    <property type="nucleotide sequence ID" value="NZ_CABFPH010000015.1"/>
</dbReference>
<name>A0A509E9Y5_9HYPH</name>
<dbReference type="EMBL" id="CABFPH010000015">
    <property type="protein sequence ID" value="VUD71011.1"/>
    <property type="molecule type" value="Genomic_DNA"/>
</dbReference>
<accession>A0A509E9Y5</accession>
<evidence type="ECO:0000313" key="4">
    <source>
        <dbReference type="Proteomes" id="UP000410984"/>
    </source>
</evidence>
<proteinExistence type="predicted"/>
<feature type="transmembrane region" description="Helical" evidence="2">
    <location>
        <begin position="40"/>
        <end position="64"/>
    </location>
</feature>
<gene>
    <name evidence="3" type="ORF">MET9862_01585</name>
</gene>
<evidence type="ECO:0000256" key="2">
    <source>
        <dbReference type="SAM" id="Phobius"/>
    </source>
</evidence>
<dbReference type="AlphaFoldDB" id="A0A509E9Y5"/>
<evidence type="ECO:0000256" key="1">
    <source>
        <dbReference type="SAM" id="MobiDB-lite"/>
    </source>
</evidence>
<feature type="region of interest" description="Disordered" evidence="1">
    <location>
        <begin position="1"/>
        <end position="34"/>
    </location>
</feature>
<keyword evidence="2" id="KW-0812">Transmembrane</keyword>
<organism evidence="3 4">
    <name type="scientific">Methylobacterium symbioticum</name>
    <dbReference type="NCBI Taxonomy" id="2584084"/>
    <lineage>
        <taxon>Bacteria</taxon>
        <taxon>Pseudomonadati</taxon>
        <taxon>Pseudomonadota</taxon>
        <taxon>Alphaproteobacteria</taxon>
        <taxon>Hyphomicrobiales</taxon>
        <taxon>Methylobacteriaceae</taxon>
        <taxon>Methylobacterium</taxon>
    </lineage>
</organism>
<dbReference type="Proteomes" id="UP000410984">
    <property type="component" value="Unassembled WGS sequence"/>
</dbReference>
<reference evidence="3 4" key="1">
    <citation type="submission" date="2019-06" db="EMBL/GenBank/DDBJ databases">
        <authorList>
            <person name="Rodrigo-Torres L."/>
            <person name="Arahal R. D."/>
            <person name="Lucena T."/>
        </authorList>
    </citation>
    <scope>NUCLEOTIDE SEQUENCE [LARGE SCALE GENOMIC DNA]</scope>
    <source>
        <strain evidence="3 4">SB0023/3</strain>
    </source>
</reference>